<dbReference type="PANTHER" id="PTHR24366:SF96">
    <property type="entry name" value="LEUCINE RICH REPEAT CONTAINING 53"/>
    <property type="match status" value="1"/>
</dbReference>
<dbReference type="SMART" id="SM00369">
    <property type="entry name" value="LRR_TYP"/>
    <property type="match status" value="6"/>
</dbReference>
<proteinExistence type="predicted"/>
<feature type="signal peptide" evidence="3">
    <location>
        <begin position="1"/>
        <end position="21"/>
    </location>
</feature>
<protein>
    <recommendedName>
        <fullName evidence="6">Connectin</fullName>
    </recommendedName>
</protein>
<reference evidence="4" key="1">
    <citation type="submission" date="2022-01" db="EMBL/GenBank/DDBJ databases">
        <authorList>
            <person name="King R."/>
        </authorList>
    </citation>
    <scope>NUCLEOTIDE SEQUENCE</scope>
</reference>
<dbReference type="InterPro" id="IPR003591">
    <property type="entry name" value="Leu-rich_rpt_typical-subtyp"/>
</dbReference>
<keyword evidence="3" id="KW-0732">Signal</keyword>
<evidence type="ECO:0000256" key="3">
    <source>
        <dbReference type="SAM" id="SignalP"/>
    </source>
</evidence>
<dbReference type="InterPro" id="IPR032675">
    <property type="entry name" value="LRR_dom_sf"/>
</dbReference>
<dbReference type="FunFam" id="3.80.10.10:FF:001360">
    <property type="entry name" value="Uncharacterized protein"/>
    <property type="match status" value="1"/>
</dbReference>
<gene>
    <name evidence="4" type="ORF">PHYEVI_LOCUS2513</name>
</gene>
<keyword evidence="5" id="KW-1185">Reference proteome</keyword>
<dbReference type="InterPro" id="IPR001611">
    <property type="entry name" value="Leu-rich_rpt"/>
</dbReference>
<evidence type="ECO:0000256" key="2">
    <source>
        <dbReference type="ARBA" id="ARBA00022737"/>
    </source>
</evidence>
<accession>A0A9N9XJA3</accession>
<name>A0A9N9XJA3_PHYSR</name>
<dbReference type="OrthoDB" id="27267at2759"/>
<feature type="chain" id="PRO_5040475491" description="Connectin" evidence="3">
    <location>
        <begin position="22"/>
        <end position="484"/>
    </location>
</feature>
<evidence type="ECO:0000313" key="5">
    <source>
        <dbReference type="Proteomes" id="UP001153712"/>
    </source>
</evidence>
<dbReference type="Proteomes" id="UP001153712">
    <property type="component" value="Chromosome 11"/>
</dbReference>
<evidence type="ECO:0000256" key="1">
    <source>
        <dbReference type="ARBA" id="ARBA00022614"/>
    </source>
</evidence>
<evidence type="ECO:0000313" key="4">
    <source>
        <dbReference type="EMBL" id="CAG9856086.1"/>
    </source>
</evidence>
<keyword evidence="2" id="KW-0677">Repeat</keyword>
<dbReference type="SUPFAM" id="SSF52058">
    <property type="entry name" value="L domain-like"/>
    <property type="match status" value="1"/>
</dbReference>
<dbReference type="PROSITE" id="PS51450">
    <property type="entry name" value="LRR"/>
    <property type="match status" value="1"/>
</dbReference>
<organism evidence="4 5">
    <name type="scientific">Phyllotreta striolata</name>
    <name type="common">Striped flea beetle</name>
    <name type="synonym">Crioceris striolata</name>
    <dbReference type="NCBI Taxonomy" id="444603"/>
    <lineage>
        <taxon>Eukaryota</taxon>
        <taxon>Metazoa</taxon>
        <taxon>Ecdysozoa</taxon>
        <taxon>Arthropoda</taxon>
        <taxon>Hexapoda</taxon>
        <taxon>Insecta</taxon>
        <taxon>Pterygota</taxon>
        <taxon>Neoptera</taxon>
        <taxon>Endopterygota</taxon>
        <taxon>Coleoptera</taxon>
        <taxon>Polyphaga</taxon>
        <taxon>Cucujiformia</taxon>
        <taxon>Chrysomeloidea</taxon>
        <taxon>Chrysomelidae</taxon>
        <taxon>Galerucinae</taxon>
        <taxon>Alticini</taxon>
        <taxon>Phyllotreta</taxon>
    </lineage>
</organism>
<dbReference type="Pfam" id="PF13855">
    <property type="entry name" value="LRR_8"/>
    <property type="match status" value="2"/>
</dbReference>
<dbReference type="Gene3D" id="3.80.10.10">
    <property type="entry name" value="Ribonuclease Inhibitor"/>
    <property type="match status" value="2"/>
</dbReference>
<sequence>MVEKMRLVLLLTILCLHEASLKDIRSRNKSKQKPARPRDMCTLEPTDSNNVRCFCTKDKYHQAQSAECWIFGPVTKDSFIWRLIVETQPYLAEFAMIASNQGELRGLPPDFLHKLLFLKNFTVSYALLERLDRFAFGNSTSIQRLILAKNQIERLEELSMANLLSLRELDLKENRIRSVPASVFRNVPELKYVRLNNNNISRIEDKAFAALGNALELDLSENYVCDINNLTFFGLSKLKVIDLSANKIVNLASSVFSELWDIEEMYLDDNYIEFISNRAFDGLRFLKTLSLGNNRLARFPPGLFASVFTLVNLDLSNNRLETLVFDSIEQFYNNLMTNGTIELKGNKFSCDCRLDWVFVLHDKTAQAHIRRSLEEMQCTRNVDKAAATTQAAEHSVCSSSIYTNSVDETYANDYPDDTDDNNGDDGYVYLMSIPVRDLPCPPEYRPTPITVKQGSPPGVEILSSTGYNDKKPLLGLIVALLFVV</sequence>
<dbReference type="EMBL" id="OU900104">
    <property type="protein sequence ID" value="CAG9856086.1"/>
    <property type="molecule type" value="Genomic_DNA"/>
</dbReference>
<evidence type="ECO:0008006" key="6">
    <source>
        <dbReference type="Google" id="ProtNLM"/>
    </source>
</evidence>
<dbReference type="PANTHER" id="PTHR24366">
    <property type="entry name" value="IG(IMMUNOGLOBULIN) AND LRR(LEUCINE RICH REPEAT) DOMAINS"/>
    <property type="match status" value="1"/>
</dbReference>
<dbReference type="AlphaFoldDB" id="A0A9N9XJA3"/>
<keyword evidence="1" id="KW-0433">Leucine-rich repeat</keyword>